<comment type="caution">
    <text evidence="3">The sequence shown here is derived from an EMBL/GenBank/DDBJ whole genome shotgun (WGS) entry which is preliminary data.</text>
</comment>
<evidence type="ECO:0000313" key="4">
    <source>
        <dbReference type="Proteomes" id="UP000481621"/>
    </source>
</evidence>
<sequence length="169" mass="19300">MRKGMFFMIMLLMLLSACQGNMRDDADGTAYDLRSDRSAPNYMANRDNNPYNDDNDRAGTRDKDQHMVEEDITNQNPNFLNLQQTGSGSETGAGDQGHDIDKAKQVIADTGEFVTDSVWINGDRMWVTVYKKGTLSENEKIKAEARLHKKLVKAIPRYHIEVRVQEDRR</sequence>
<evidence type="ECO:0008006" key="5">
    <source>
        <dbReference type="Google" id="ProtNLM"/>
    </source>
</evidence>
<feature type="region of interest" description="Disordered" evidence="1">
    <location>
        <begin position="78"/>
        <end position="97"/>
    </location>
</feature>
<accession>A0A6B3TMS6</accession>
<keyword evidence="2" id="KW-0732">Signal</keyword>
<protein>
    <recommendedName>
        <fullName evidence="5">Sporulation protein</fullName>
    </recommendedName>
</protein>
<dbReference type="AlphaFoldDB" id="A0A6B3TMS6"/>
<dbReference type="Proteomes" id="UP000481621">
    <property type="component" value="Unassembled WGS sequence"/>
</dbReference>
<evidence type="ECO:0000313" key="3">
    <source>
        <dbReference type="EMBL" id="NEX78254.1"/>
    </source>
</evidence>
<reference evidence="3" key="1">
    <citation type="submission" date="2020-02" db="EMBL/GenBank/DDBJ databases">
        <title>Bacillus sedimentmangrovi sp. nov., isolated from sediment of the mangrove ecosystem.</title>
        <authorList>
            <person name="Liu G."/>
        </authorList>
    </citation>
    <scope>NUCLEOTIDE SEQUENCE [LARGE SCALE GENOMIC DNA]</scope>
    <source>
        <strain evidence="3">SgZ-7</strain>
    </source>
</reference>
<name>A0A6B3TMS6_9BACI</name>
<dbReference type="PROSITE" id="PS51257">
    <property type="entry name" value="PROKAR_LIPOPROTEIN"/>
    <property type="match status" value="1"/>
</dbReference>
<feature type="region of interest" description="Disordered" evidence="1">
    <location>
        <begin position="31"/>
        <end position="61"/>
    </location>
</feature>
<proteinExistence type="predicted"/>
<evidence type="ECO:0000256" key="2">
    <source>
        <dbReference type="SAM" id="SignalP"/>
    </source>
</evidence>
<feature type="chain" id="PRO_5039042728" description="Sporulation protein" evidence="2">
    <location>
        <begin position="23"/>
        <end position="169"/>
    </location>
</feature>
<evidence type="ECO:0000256" key="1">
    <source>
        <dbReference type="SAM" id="MobiDB-lite"/>
    </source>
</evidence>
<gene>
    <name evidence="3" type="ORF">G4Z05_05020</name>
</gene>
<feature type="compositionally biased region" description="Polar residues" evidence="1">
    <location>
        <begin position="78"/>
        <end position="88"/>
    </location>
</feature>
<keyword evidence="4" id="KW-1185">Reference proteome</keyword>
<organism evidence="3 4">
    <name type="scientific">Neobacillus thermocopriae</name>
    <dbReference type="NCBI Taxonomy" id="1215031"/>
    <lineage>
        <taxon>Bacteria</taxon>
        <taxon>Bacillati</taxon>
        <taxon>Bacillota</taxon>
        <taxon>Bacilli</taxon>
        <taxon>Bacillales</taxon>
        <taxon>Bacillaceae</taxon>
        <taxon>Neobacillus</taxon>
    </lineage>
</organism>
<dbReference type="EMBL" id="JAAIUV010000005">
    <property type="protein sequence ID" value="NEX78254.1"/>
    <property type="molecule type" value="Genomic_DNA"/>
</dbReference>
<dbReference type="RefSeq" id="WP_163250752.1">
    <property type="nucleotide sequence ID" value="NZ_JAAIUV010000005.1"/>
</dbReference>
<feature type="signal peptide" evidence="2">
    <location>
        <begin position="1"/>
        <end position="22"/>
    </location>
</feature>